<feature type="domain" description="N-acetyltransferase" evidence="1">
    <location>
        <begin position="4"/>
        <end position="147"/>
    </location>
</feature>
<keyword evidence="3" id="KW-1185">Reference proteome</keyword>
<dbReference type="Gene3D" id="3.40.630.30">
    <property type="match status" value="1"/>
</dbReference>
<sequence length="152" mass="17329">MTDLEFRSARTLDLDVVHLYRLLRLRVDVFVVEQQRTYPELDGRDLEPGARQLWYERHGEIAAALRLLRDSDGSPRIGRLCTSRRERGSDVAGMLLGKALDMVGDLPCVLEAQVDLEAWYGRFGFVRDGAAYRDSDIAHVQMRRPGLRARSA</sequence>
<evidence type="ECO:0000259" key="1">
    <source>
        <dbReference type="PROSITE" id="PS51186"/>
    </source>
</evidence>
<evidence type="ECO:0000313" key="2">
    <source>
        <dbReference type="EMBL" id="GAA4991783.1"/>
    </source>
</evidence>
<evidence type="ECO:0000313" key="3">
    <source>
        <dbReference type="Proteomes" id="UP001500466"/>
    </source>
</evidence>
<dbReference type="SUPFAM" id="SSF55729">
    <property type="entry name" value="Acyl-CoA N-acyltransferases (Nat)"/>
    <property type="match status" value="1"/>
</dbReference>
<dbReference type="EMBL" id="BAABHS010000045">
    <property type="protein sequence ID" value="GAA4991783.1"/>
    <property type="molecule type" value="Genomic_DNA"/>
</dbReference>
<gene>
    <name evidence="2" type="ORF">GCM10023205_75080</name>
</gene>
<dbReference type="RefSeq" id="WP_345680329.1">
    <property type="nucleotide sequence ID" value="NZ_BAABHS010000045.1"/>
</dbReference>
<comment type="caution">
    <text evidence="2">The sequence shown here is derived from an EMBL/GenBank/DDBJ whole genome shotgun (WGS) entry which is preliminary data.</text>
</comment>
<name>A0ABP9I8L9_9ACTN</name>
<dbReference type="PROSITE" id="PS51186">
    <property type="entry name" value="GNAT"/>
    <property type="match status" value="1"/>
</dbReference>
<dbReference type="InterPro" id="IPR000182">
    <property type="entry name" value="GNAT_dom"/>
</dbReference>
<protein>
    <submittedName>
        <fullName evidence="2">GNAT family N-acetyltransferase</fullName>
    </submittedName>
</protein>
<reference evidence="3" key="1">
    <citation type="journal article" date="2019" name="Int. J. Syst. Evol. Microbiol.">
        <title>The Global Catalogue of Microorganisms (GCM) 10K type strain sequencing project: providing services to taxonomists for standard genome sequencing and annotation.</title>
        <authorList>
            <consortium name="The Broad Institute Genomics Platform"/>
            <consortium name="The Broad Institute Genome Sequencing Center for Infectious Disease"/>
            <person name="Wu L."/>
            <person name="Ma J."/>
        </authorList>
    </citation>
    <scope>NUCLEOTIDE SEQUENCE [LARGE SCALE GENOMIC DNA]</scope>
    <source>
        <strain evidence="3">JCM 17986</strain>
    </source>
</reference>
<accession>A0ABP9I8L9</accession>
<dbReference type="Proteomes" id="UP001500466">
    <property type="component" value="Unassembled WGS sequence"/>
</dbReference>
<dbReference type="Pfam" id="PF13673">
    <property type="entry name" value="Acetyltransf_10"/>
    <property type="match status" value="1"/>
</dbReference>
<dbReference type="InterPro" id="IPR016181">
    <property type="entry name" value="Acyl_CoA_acyltransferase"/>
</dbReference>
<proteinExistence type="predicted"/>
<organism evidence="2 3">
    <name type="scientific">Yinghuangia aomiensis</name>
    <dbReference type="NCBI Taxonomy" id="676205"/>
    <lineage>
        <taxon>Bacteria</taxon>
        <taxon>Bacillati</taxon>
        <taxon>Actinomycetota</taxon>
        <taxon>Actinomycetes</taxon>
        <taxon>Kitasatosporales</taxon>
        <taxon>Streptomycetaceae</taxon>
        <taxon>Yinghuangia</taxon>
    </lineage>
</organism>